<dbReference type="PANTHER" id="PTHR36387:SF2">
    <property type="entry name" value="UDP-N-ACETYLMURAMOYL-L-ALANYL-D-GLUTAMATE-2, 6-DIAMINOPIMELATE LIGASE"/>
    <property type="match status" value="1"/>
</dbReference>
<protein>
    <submittedName>
        <fullName evidence="2">Uncharacterized protein</fullName>
    </submittedName>
</protein>
<gene>
    <name evidence="2" type="ORF">Cgig2_025604</name>
</gene>
<sequence length="225" mass="25543">MSGREDDDSDAPEEFTAEQVCVSLSVESDEAYLEEVHREKKERRRKQAERLTPRPRAQSIAHEDDDEMVEDDAGDDVTGQSQVNSGMLPNDIVNLLAAREKQVFLSDSDEEKMDKKPKQKKKKINKSGVETVILNDLPPAPCVQTSLEFLQKRKLQVARSAAVLNNSNQALRLLSSSECDYYVFLYRQCAMDADNLRVLNQYLLVNGVHFHLENMEIAKFVLVTP</sequence>
<feature type="compositionally biased region" description="Acidic residues" evidence="1">
    <location>
        <begin position="1"/>
        <end position="16"/>
    </location>
</feature>
<dbReference type="EMBL" id="JAKOGI010000680">
    <property type="protein sequence ID" value="KAJ8431562.1"/>
    <property type="molecule type" value="Genomic_DNA"/>
</dbReference>
<comment type="caution">
    <text evidence="2">The sequence shown here is derived from an EMBL/GenBank/DDBJ whole genome shotgun (WGS) entry which is preliminary data.</text>
</comment>
<accession>A0A9Q1Q765</accession>
<feature type="compositionally biased region" description="Acidic residues" evidence="1">
    <location>
        <begin position="63"/>
        <end position="75"/>
    </location>
</feature>
<dbReference type="PANTHER" id="PTHR36387">
    <property type="entry name" value="UDP-N-ACETYLMURAMOYL-L-ALANYL-D-GLUTAMATE-2, 6-DIAMINOPIMELATE LIGASE"/>
    <property type="match status" value="1"/>
</dbReference>
<evidence type="ECO:0000313" key="3">
    <source>
        <dbReference type="Proteomes" id="UP001153076"/>
    </source>
</evidence>
<dbReference type="Proteomes" id="UP001153076">
    <property type="component" value="Unassembled WGS sequence"/>
</dbReference>
<evidence type="ECO:0000256" key="1">
    <source>
        <dbReference type="SAM" id="MobiDB-lite"/>
    </source>
</evidence>
<evidence type="ECO:0000313" key="2">
    <source>
        <dbReference type="EMBL" id="KAJ8431562.1"/>
    </source>
</evidence>
<reference evidence="2" key="1">
    <citation type="submission" date="2022-04" db="EMBL/GenBank/DDBJ databases">
        <title>Carnegiea gigantea Genome sequencing and assembly v2.</title>
        <authorList>
            <person name="Copetti D."/>
            <person name="Sanderson M.J."/>
            <person name="Burquez A."/>
            <person name="Wojciechowski M.F."/>
        </authorList>
    </citation>
    <scope>NUCLEOTIDE SEQUENCE</scope>
    <source>
        <strain evidence="2">SGP5-SGP5p</strain>
        <tissue evidence="2">Aerial part</tissue>
    </source>
</reference>
<keyword evidence="3" id="KW-1185">Reference proteome</keyword>
<proteinExistence type="predicted"/>
<dbReference type="OrthoDB" id="1869542at2759"/>
<dbReference type="AlphaFoldDB" id="A0A9Q1Q765"/>
<organism evidence="2 3">
    <name type="scientific">Carnegiea gigantea</name>
    <dbReference type="NCBI Taxonomy" id="171969"/>
    <lineage>
        <taxon>Eukaryota</taxon>
        <taxon>Viridiplantae</taxon>
        <taxon>Streptophyta</taxon>
        <taxon>Embryophyta</taxon>
        <taxon>Tracheophyta</taxon>
        <taxon>Spermatophyta</taxon>
        <taxon>Magnoliopsida</taxon>
        <taxon>eudicotyledons</taxon>
        <taxon>Gunneridae</taxon>
        <taxon>Pentapetalae</taxon>
        <taxon>Caryophyllales</taxon>
        <taxon>Cactineae</taxon>
        <taxon>Cactaceae</taxon>
        <taxon>Cactoideae</taxon>
        <taxon>Echinocereeae</taxon>
        <taxon>Carnegiea</taxon>
    </lineage>
</organism>
<feature type="region of interest" description="Disordered" evidence="1">
    <location>
        <begin position="1"/>
        <end position="86"/>
    </location>
</feature>
<name>A0A9Q1Q765_9CARY</name>